<feature type="region of interest" description="Disordered" evidence="1">
    <location>
        <begin position="1"/>
        <end position="111"/>
    </location>
</feature>
<dbReference type="HOGENOM" id="CLU_1016043_0_0_1"/>
<proteinExistence type="predicted"/>
<protein>
    <submittedName>
        <fullName evidence="2">Uncharacterized protein</fullName>
    </submittedName>
</protein>
<evidence type="ECO:0000313" key="2">
    <source>
        <dbReference type="EMBL" id="CCA69694.1"/>
    </source>
</evidence>
<accession>G4TEF1</accession>
<dbReference type="Proteomes" id="UP000007148">
    <property type="component" value="Unassembled WGS sequence"/>
</dbReference>
<feature type="compositionally biased region" description="Polar residues" evidence="1">
    <location>
        <begin position="180"/>
        <end position="201"/>
    </location>
</feature>
<feature type="compositionally biased region" description="Low complexity" evidence="1">
    <location>
        <begin position="85"/>
        <end position="99"/>
    </location>
</feature>
<dbReference type="EMBL" id="CAFZ01000061">
    <property type="protein sequence ID" value="CCA69694.1"/>
    <property type="molecule type" value="Genomic_DNA"/>
</dbReference>
<evidence type="ECO:0000313" key="3">
    <source>
        <dbReference type="Proteomes" id="UP000007148"/>
    </source>
</evidence>
<reference evidence="2 3" key="1">
    <citation type="journal article" date="2011" name="PLoS Pathog.">
        <title>Endophytic Life Strategies Decoded by Genome and Transcriptome Analyses of the Mutualistic Root Symbiont Piriformospora indica.</title>
        <authorList>
            <person name="Zuccaro A."/>
            <person name="Lahrmann U."/>
            <person name="Guldener U."/>
            <person name="Langen G."/>
            <person name="Pfiffi S."/>
            <person name="Biedenkopf D."/>
            <person name="Wong P."/>
            <person name="Samans B."/>
            <person name="Grimm C."/>
            <person name="Basiewicz M."/>
            <person name="Murat C."/>
            <person name="Martin F."/>
            <person name="Kogel K.H."/>
        </authorList>
    </citation>
    <scope>NUCLEOTIDE SEQUENCE [LARGE SCALE GENOMIC DNA]</scope>
    <source>
        <strain evidence="2 3">DSM 11827</strain>
    </source>
</reference>
<organism evidence="2 3">
    <name type="scientific">Serendipita indica (strain DSM 11827)</name>
    <name type="common">Root endophyte fungus</name>
    <name type="synonym">Piriformospora indica</name>
    <dbReference type="NCBI Taxonomy" id="1109443"/>
    <lineage>
        <taxon>Eukaryota</taxon>
        <taxon>Fungi</taxon>
        <taxon>Dikarya</taxon>
        <taxon>Basidiomycota</taxon>
        <taxon>Agaricomycotina</taxon>
        <taxon>Agaricomycetes</taxon>
        <taxon>Sebacinales</taxon>
        <taxon>Serendipitaceae</taxon>
        <taxon>Serendipita</taxon>
    </lineage>
</organism>
<dbReference type="OrthoDB" id="2568455at2759"/>
<keyword evidence="3" id="KW-1185">Reference proteome</keyword>
<gene>
    <name evidence="2" type="ORF">PIIN_03633</name>
</gene>
<comment type="caution">
    <text evidence="2">The sequence shown here is derived from an EMBL/GenBank/DDBJ whole genome shotgun (WGS) entry which is preliminary data.</text>
</comment>
<feature type="compositionally biased region" description="Polar residues" evidence="1">
    <location>
        <begin position="63"/>
        <end position="84"/>
    </location>
</feature>
<dbReference type="eggNOG" id="ENOG502S7NG">
    <property type="taxonomic scope" value="Eukaryota"/>
</dbReference>
<feature type="region of interest" description="Disordered" evidence="1">
    <location>
        <begin position="180"/>
        <end position="203"/>
    </location>
</feature>
<dbReference type="InParanoid" id="G4TEF1"/>
<evidence type="ECO:0000256" key="1">
    <source>
        <dbReference type="SAM" id="MobiDB-lite"/>
    </source>
</evidence>
<feature type="compositionally biased region" description="Polar residues" evidence="1">
    <location>
        <begin position="100"/>
        <end position="111"/>
    </location>
</feature>
<name>G4TEF1_SERID</name>
<sequence>MATRERIRHVPSPLNLTPTKSPPPLLYDLPMSAPLSSPPPRSGPFATPKSPRSPPRTPRNRNQVLLSPTTSGFSNNYAHRNSIISLHSQQPSHPSQGLSAVSSLSGNANGTSTHEMEAFAALCRSWYFQQDPEAGRQVQETLKKIPASQRAAYTRLQAQIRSSYHTSVALRRESEFHAHITSTKPGQSLTPLNRQDPSSESARQERLERFEKLVSVWATAGNVGVKPFFDGLYAVLRLQGLPEKLGGAGEKRVAWEVDDAVFKESADAIAISSL</sequence>
<dbReference type="AlphaFoldDB" id="G4TEF1"/>